<accession>A0A1X7FUX3</accession>
<dbReference type="EMBL" id="FXAF01000008">
    <property type="protein sequence ID" value="SMF59170.1"/>
    <property type="molecule type" value="Genomic_DNA"/>
</dbReference>
<organism evidence="2 3">
    <name type="scientific">Xaviernesmea oryzae</name>
    <dbReference type="NCBI Taxonomy" id="464029"/>
    <lineage>
        <taxon>Bacteria</taxon>
        <taxon>Pseudomonadati</taxon>
        <taxon>Pseudomonadota</taxon>
        <taxon>Alphaproteobacteria</taxon>
        <taxon>Hyphomicrobiales</taxon>
        <taxon>Rhizobiaceae</taxon>
        <taxon>Rhizobium/Agrobacterium group</taxon>
        <taxon>Xaviernesmea</taxon>
    </lineage>
</organism>
<sequence>MTETMGNLAMLDAPMGGEIGYRTLGTTGDWLVLIHGWCGNADQWNSIIPGLARRFRILAVSHPGFGGMSAPPRSGRTIGAMGAAVARLLDHLDIGCATLVGHSMGGPIMTEAAILAPGRVKALLGLDTLTDRGYYGPVPDDEIRQRRQDFAADYDGRMRAMIDNIAHPSTGDAIRQMITDDMIASAPADFALDIKDDLFAWNAEERWPLVRCPALILNSVWVARLAHPDPMSCFDGTEVVSYDSGHFPMIEAPAMIVEKLKTCITRLVYQQSAH</sequence>
<evidence type="ECO:0000313" key="2">
    <source>
        <dbReference type="EMBL" id="SMF59170.1"/>
    </source>
</evidence>
<dbReference type="InterPro" id="IPR000073">
    <property type="entry name" value="AB_hydrolase_1"/>
</dbReference>
<dbReference type="OrthoDB" id="9785847at2"/>
<protein>
    <submittedName>
        <fullName evidence="2">Pimeloyl-ACP methyl ester carboxylesterase</fullName>
    </submittedName>
</protein>
<evidence type="ECO:0000259" key="1">
    <source>
        <dbReference type="Pfam" id="PF00561"/>
    </source>
</evidence>
<reference evidence="3" key="1">
    <citation type="submission" date="2017-04" db="EMBL/GenBank/DDBJ databases">
        <authorList>
            <person name="Varghese N."/>
            <person name="Submissions S."/>
        </authorList>
    </citation>
    <scope>NUCLEOTIDE SEQUENCE [LARGE SCALE GENOMIC DNA]</scope>
    <source>
        <strain evidence="3">B4P</strain>
    </source>
</reference>
<dbReference type="InterPro" id="IPR029058">
    <property type="entry name" value="AB_hydrolase_fold"/>
</dbReference>
<name>A0A1X7FUX3_9HYPH</name>
<dbReference type="PRINTS" id="PR00111">
    <property type="entry name" value="ABHYDROLASE"/>
</dbReference>
<dbReference type="Pfam" id="PF00561">
    <property type="entry name" value="Abhydrolase_1"/>
    <property type="match status" value="1"/>
</dbReference>
<dbReference type="STRING" id="464029.SAMN02982989_0902"/>
<dbReference type="RefSeq" id="WP_085423808.1">
    <property type="nucleotide sequence ID" value="NZ_FXAF01000008.1"/>
</dbReference>
<proteinExistence type="predicted"/>
<dbReference type="PANTHER" id="PTHR43798">
    <property type="entry name" value="MONOACYLGLYCEROL LIPASE"/>
    <property type="match status" value="1"/>
</dbReference>
<dbReference type="InterPro" id="IPR050266">
    <property type="entry name" value="AB_hydrolase_sf"/>
</dbReference>
<feature type="domain" description="AB hydrolase-1" evidence="1">
    <location>
        <begin position="30"/>
        <end position="172"/>
    </location>
</feature>
<gene>
    <name evidence="2" type="ORF">SAMN02982989_0902</name>
</gene>
<evidence type="ECO:0000313" key="3">
    <source>
        <dbReference type="Proteomes" id="UP000192903"/>
    </source>
</evidence>
<dbReference type="PANTHER" id="PTHR43798:SF33">
    <property type="entry name" value="HYDROLASE, PUTATIVE (AFU_ORTHOLOGUE AFUA_2G14860)-RELATED"/>
    <property type="match status" value="1"/>
</dbReference>
<keyword evidence="3" id="KW-1185">Reference proteome</keyword>
<dbReference type="Proteomes" id="UP000192903">
    <property type="component" value="Unassembled WGS sequence"/>
</dbReference>
<dbReference type="AlphaFoldDB" id="A0A1X7FUX3"/>
<dbReference type="GO" id="GO:0016020">
    <property type="term" value="C:membrane"/>
    <property type="evidence" value="ECO:0007669"/>
    <property type="project" value="TreeGrafter"/>
</dbReference>
<dbReference type="SUPFAM" id="SSF53474">
    <property type="entry name" value="alpha/beta-Hydrolases"/>
    <property type="match status" value="1"/>
</dbReference>
<dbReference type="Gene3D" id="3.40.50.1820">
    <property type="entry name" value="alpha/beta hydrolase"/>
    <property type="match status" value="1"/>
</dbReference>